<organism evidence="1 2">
    <name type="scientific">Stephania cephalantha</name>
    <dbReference type="NCBI Taxonomy" id="152367"/>
    <lineage>
        <taxon>Eukaryota</taxon>
        <taxon>Viridiplantae</taxon>
        <taxon>Streptophyta</taxon>
        <taxon>Embryophyta</taxon>
        <taxon>Tracheophyta</taxon>
        <taxon>Spermatophyta</taxon>
        <taxon>Magnoliopsida</taxon>
        <taxon>Ranunculales</taxon>
        <taxon>Menispermaceae</taxon>
        <taxon>Menispermoideae</taxon>
        <taxon>Cissampelideae</taxon>
        <taxon>Stephania</taxon>
    </lineage>
</organism>
<reference evidence="1 2" key="1">
    <citation type="submission" date="2024-01" db="EMBL/GenBank/DDBJ databases">
        <title>Genome assemblies of Stephania.</title>
        <authorList>
            <person name="Yang L."/>
        </authorList>
    </citation>
    <scope>NUCLEOTIDE SEQUENCE [LARGE SCALE GENOMIC DNA]</scope>
    <source>
        <strain evidence="1">JXDWG</strain>
        <tissue evidence="1">Leaf</tissue>
    </source>
</reference>
<comment type="caution">
    <text evidence="1">The sequence shown here is derived from an EMBL/GenBank/DDBJ whole genome shotgun (WGS) entry which is preliminary data.</text>
</comment>
<accession>A0AAP0KQ77</accession>
<protein>
    <submittedName>
        <fullName evidence="1">Uncharacterized protein</fullName>
    </submittedName>
</protein>
<dbReference type="EMBL" id="JBBNAG010000002">
    <property type="protein sequence ID" value="KAK9156631.1"/>
    <property type="molecule type" value="Genomic_DNA"/>
</dbReference>
<evidence type="ECO:0000313" key="1">
    <source>
        <dbReference type="EMBL" id="KAK9156631.1"/>
    </source>
</evidence>
<dbReference type="AlphaFoldDB" id="A0AAP0KQ77"/>
<sequence>MTFFLICQTLFVQMDQQIMCSSHESNKSDICLADCATTHTILKNIEYFFNLNLVEANVQTIYGISNLINGSGRSNIMLPGGTTIHVDNALYSEKSKRNLLSFKDIRQNGYHIETVNENNREFLYVTLVSNGKKEVLEKFSALSSGLYFTHIRHIETNVVLNKKINDPKTFIL</sequence>
<proteinExistence type="predicted"/>
<keyword evidence="2" id="KW-1185">Reference proteome</keyword>
<name>A0AAP0KQ77_9MAGN</name>
<evidence type="ECO:0000313" key="2">
    <source>
        <dbReference type="Proteomes" id="UP001419268"/>
    </source>
</evidence>
<dbReference type="Proteomes" id="UP001419268">
    <property type="component" value="Unassembled WGS sequence"/>
</dbReference>
<gene>
    <name evidence="1" type="ORF">Scep_003205</name>
</gene>